<dbReference type="InterPro" id="IPR048020">
    <property type="entry name" value="Transpos_IS3"/>
</dbReference>
<evidence type="ECO:0000256" key="1">
    <source>
        <dbReference type="ARBA" id="ARBA00002286"/>
    </source>
</evidence>
<dbReference type="EMBL" id="RYZS01000001">
    <property type="protein sequence ID" value="RVU95887.1"/>
    <property type="molecule type" value="Genomic_DNA"/>
</dbReference>
<dbReference type="Gene3D" id="1.10.10.10">
    <property type="entry name" value="Winged helix-like DNA-binding domain superfamily/Winged helix DNA-binding domain"/>
    <property type="match status" value="1"/>
</dbReference>
<dbReference type="Pfam" id="PF13333">
    <property type="entry name" value="rve_2"/>
    <property type="match status" value="1"/>
</dbReference>
<dbReference type="InterPro" id="IPR002514">
    <property type="entry name" value="Transposase_8"/>
</dbReference>
<dbReference type="Pfam" id="PF01527">
    <property type="entry name" value="HTH_Tnp_1"/>
    <property type="match status" value="1"/>
</dbReference>
<dbReference type="InterPro" id="IPR025948">
    <property type="entry name" value="HTH-like_dom"/>
</dbReference>
<dbReference type="AlphaFoldDB" id="A0A2N8PTK8"/>
<dbReference type="InterPro" id="IPR012337">
    <property type="entry name" value="RNaseH-like_sf"/>
</dbReference>
<dbReference type="InterPro" id="IPR036397">
    <property type="entry name" value="RNaseH_sf"/>
</dbReference>
<dbReference type="GO" id="GO:0003677">
    <property type="term" value="F:DNA binding"/>
    <property type="evidence" value="ECO:0007669"/>
    <property type="project" value="InterPro"/>
</dbReference>
<dbReference type="NCBIfam" id="NF033516">
    <property type="entry name" value="transpos_IS3"/>
    <property type="match status" value="1"/>
</dbReference>
<accession>A0A2N8PTK8</accession>
<dbReference type="InterPro" id="IPR001584">
    <property type="entry name" value="Integrase_cat-core"/>
</dbReference>
<dbReference type="InterPro" id="IPR050900">
    <property type="entry name" value="Transposase_IS3/IS150/IS904"/>
</dbReference>
<dbReference type="Gene3D" id="3.30.420.10">
    <property type="entry name" value="Ribonuclease H-like superfamily/Ribonuclease H"/>
    <property type="match status" value="1"/>
</dbReference>
<dbReference type="SUPFAM" id="SSF53098">
    <property type="entry name" value="Ribonuclease H-like"/>
    <property type="match status" value="1"/>
</dbReference>
<comment type="function">
    <text evidence="1">Involved in the transposition of the insertion sequence.</text>
</comment>
<dbReference type="GO" id="GO:0015074">
    <property type="term" value="P:DNA integration"/>
    <property type="evidence" value="ECO:0007669"/>
    <property type="project" value="InterPro"/>
</dbReference>
<dbReference type="PROSITE" id="PS50994">
    <property type="entry name" value="INTEGRASE"/>
    <property type="match status" value="1"/>
</dbReference>
<comment type="caution">
    <text evidence="3">The sequence shown here is derived from an EMBL/GenBank/DDBJ whole genome shotgun (WGS) entry which is preliminary data.</text>
</comment>
<organism evidence="3 4">
    <name type="scientific">Enterococcus avium</name>
    <name type="common">Streptococcus avium</name>
    <dbReference type="NCBI Taxonomy" id="33945"/>
    <lineage>
        <taxon>Bacteria</taxon>
        <taxon>Bacillati</taxon>
        <taxon>Bacillota</taxon>
        <taxon>Bacilli</taxon>
        <taxon>Lactobacillales</taxon>
        <taxon>Enterococcaceae</taxon>
        <taxon>Enterococcus</taxon>
    </lineage>
</organism>
<dbReference type="PANTHER" id="PTHR46889:SF5">
    <property type="entry name" value="INTEGRASE PROTEIN"/>
    <property type="match status" value="1"/>
</dbReference>
<protein>
    <submittedName>
        <fullName evidence="3">IS3 family transposase</fullName>
    </submittedName>
</protein>
<dbReference type="InterPro" id="IPR009057">
    <property type="entry name" value="Homeodomain-like_sf"/>
</dbReference>
<reference evidence="3 4" key="1">
    <citation type="submission" date="2018-12" db="EMBL/GenBank/DDBJ databases">
        <title>A novel vanA-carrying plasmid in a clinical isolate of Enterococcus avium.</title>
        <authorList>
            <person name="Bernasconi O.J."/>
            <person name="Luzzaro F."/>
            <person name="Endimiani A."/>
        </authorList>
    </citation>
    <scope>NUCLEOTIDE SEQUENCE [LARGE SCALE GENOMIC DNA]</scope>
    <source>
        <strain evidence="3 4">LC0559/18</strain>
    </source>
</reference>
<gene>
    <name evidence="3" type="ORF">EK398_14135</name>
</gene>
<dbReference type="PANTHER" id="PTHR46889">
    <property type="entry name" value="TRANSPOSASE INSF FOR INSERTION SEQUENCE IS3B-RELATED"/>
    <property type="match status" value="1"/>
</dbReference>
<evidence type="ECO:0000259" key="2">
    <source>
        <dbReference type="PROSITE" id="PS50994"/>
    </source>
</evidence>
<evidence type="ECO:0000313" key="4">
    <source>
        <dbReference type="Proteomes" id="UP000288388"/>
    </source>
</evidence>
<evidence type="ECO:0000313" key="3">
    <source>
        <dbReference type="EMBL" id="RVU95887.1"/>
    </source>
</evidence>
<proteinExistence type="predicted"/>
<dbReference type="GO" id="GO:0006313">
    <property type="term" value="P:DNA transposition"/>
    <property type="evidence" value="ECO:0007669"/>
    <property type="project" value="InterPro"/>
</dbReference>
<dbReference type="Pfam" id="PF13276">
    <property type="entry name" value="HTH_21"/>
    <property type="match status" value="1"/>
</dbReference>
<sequence>MSRRQRRTYSKEFKQQIVDLYLAGKPRAEIIREYELTPSSFDKWMKQAQSTGSFKERDNLTPEQAELIALRKKNKQLEMENDILKQAALIFGPKRQVIDANKHKYSISAMCKILNISRQTYYYQAKPIENESDLEEIVQEEFIRNRKAYGTRKLKKCLAKRGLQLSRRRIGRIMKRRGLTSTYTIAHFKGQRTACNEAKTANVLDRTFTQEQPLEAIVTDLTYVRVGKKWHYICLILDLFNREIIGYSCGEKKDASLVKEAFGRIPYSLTDVKLFHTDRGKEFDNQTIHEILNSFRITRSLSRKGCPYDNAVAESTYKSVKVEFVHQYQFETLAQLRLELFDYVHWWNYLRLHGTLAYETPIQIRQQRLAKRILDNERGSDTSGEAA</sequence>
<dbReference type="SUPFAM" id="SSF46689">
    <property type="entry name" value="Homeodomain-like"/>
    <property type="match status" value="1"/>
</dbReference>
<dbReference type="Pfam" id="PF00665">
    <property type="entry name" value="rve"/>
    <property type="match status" value="1"/>
</dbReference>
<name>A0A2N8PTK8_ENTAV</name>
<feature type="domain" description="Integrase catalytic" evidence="2">
    <location>
        <begin position="209"/>
        <end position="369"/>
    </location>
</feature>
<dbReference type="InterPro" id="IPR036388">
    <property type="entry name" value="WH-like_DNA-bd_sf"/>
</dbReference>
<dbReference type="Proteomes" id="UP000288388">
    <property type="component" value="Unassembled WGS sequence"/>
</dbReference>
<dbReference type="GO" id="GO:0004803">
    <property type="term" value="F:transposase activity"/>
    <property type="evidence" value="ECO:0007669"/>
    <property type="project" value="InterPro"/>
</dbReference>
<dbReference type="RefSeq" id="WP_102873153.1">
    <property type="nucleotide sequence ID" value="NZ_NBSM01000004.1"/>
</dbReference>